<dbReference type="EMBL" id="JAPTGC010000001">
    <property type="protein sequence ID" value="MCZ0861882.1"/>
    <property type="molecule type" value="Genomic_DNA"/>
</dbReference>
<keyword evidence="2" id="KW-1185">Reference proteome</keyword>
<reference evidence="1" key="1">
    <citation type="submission" date="2022-12" db="EMBL/GenBank/DDBJ databases">
        <title>Isolation and characterisation of novel Methanocorpusculum spp. from native Australian herbivores indicates the genus is ancestrally host-associated.</title>
        <authorList>
            <person name="Volmer J.G."/>
            <person name="Soo R.M."/>
            <person name="Evans P.N."/>
            <person name="Hoedt E.C."/>
            <person name="Astorga Alsina A.L."/>
            <person name="Woodcroft B.J."/>
            <person name="Tyson G.W."/>
            <person name="Hugenholtz P."/>
            <person name="Morrison M."/>
        </authorList>
    </citation>
    <scope>NUCLEOTIDE SEQUENCE</scope>
    <source>
        <strain evidence="1">CW153</strain>
    </source>
</reference>
<name>A0ABT4IKV8_9EURY</name>
<evidence type="ECO:0000313" key="1">
    <source>
        <dbReference type="EMBL" id="MCZ0861882.1"/>
    </source>
</evidence>
<proteinExistence type="predicted"/>
<organism evidence="1 2">
    <name type="scientific">Methanocorpusculum vombati</name>
    <dbReference type="NCBI Taxonomy" id="3002864"/>
    <lineage>
        <taxon>Archaea</taxon>
        <taxon>Methanobacteriati</taxon>
        <taxon>Methanobacteriota</taxon>
        <taxon>Stenosarchaea group</taxon>
        <taxon>Methanomicrobia</taxon>
        <taxon>Methanomicrobiales</taxon>
        <taxon>Methanocorpusculaceae</taxon>
        <taxon>Methanocorpusculum</taxon>
    </lineage>
</organism>
<evidence type="ECO:0000313" key="2">
    <source>
        <dbReference type="Proteomes" id="UP001141336"/>
    </source>
</evidence>
<accession>A0ABT4IKV8</accession>
<protein>
    <recommendedName>
        <fullName evidence="3">Hydrogenase maturation nickel metallochaperone HypA</fullName>
    </recommendedName>
</protein>
<evidence type="ECO:0008006" key="3">
    <source>
        <dbReference type="Google" id="ProtNLM"/>
    </source>
</evidence>
<sequence>MCSAGGPIDVDFNDPLKGKGKKYRCNECGQTFTGLGRHPMCPSCQSEDVTEI</sequence>
<comment type="caution">
    <text evidence="1">The sequence shown here is derived from an EMBL/GenBank/DDBJ whole genome shotgun (WGS) entry which is preliminary data.</text>
</comment>
<dbReference type="RefSeq" id="WP_268922069.1">
    <property type="nucleotide sequence ID" value="NZ_JAPTGC010000001.1"/>
</dbReference>
<gene>
    <name evidence="1" type="ORF">O0S09_01245</name>
</gene>
<dbReference type="Proteomes" id="UP001141336">
    <property type="component" value="Unassembled WGS sequence"/>
</dbReference>